<dbReference type="Pfam" id="PF00253">
    <property type="entry name" value="Ribosomal_S14"/>
    <property type="match status" value="1"/>
</dbReference>
<name>A0A8J2NWN9_9HEXA</name>
<reference evidence="5" key="1">
    <citation type="submission" date="2021-06" db="EMBL/GenBank/DDBJ databases">
        <authorList>
            <person name="Hodson N. C."/>
            <person name="Mongue J. A."/>
            <person name="Jaron S. K."/>
        </authorList>
    </citation>
    <scope>NUCLEOTIDE SEQUENCE</scope>
</reference>
<keyword evidence="6" id="KW-1185">Reference proteome</keyword>
<dbReference type="GO" id="GO:0003735">
    <property type="term" value="F:structural constituent of ribosome"/>
    <property type="evidence" value="ECO:0007669"/>
    <property type="project" value="InterPro"/>
</dbReference>
<protein>
    <recommendedName>
        <fullName evidence="4">28S ribosomal protein S14, mitochondrial</fullName>
    </recommendedName>
</protein>
<dbReference type="FunFam" id="1.10.287.1480:FF:000001">
    <property type="entry name" value="30S ribosomal protein S14"/>
    <property type="match status" value="1"/>
</dbReference>
<evidence type="ECO:0000313" key="5">
    <source>
        <dbReference type="EMBL" id="CAG7721307.1"/>
    </source>
</evidence>
<dbReference type="InterPro" id="IPR001209">
    <property type="entry name" value="Ribosomal_uS14"/>
</dbReference>
<dbReference type="OrthoDB" id="413436at2759"/>
<dbReference type="PANTHER" id="PTHR19836:SF19">
    <property type="entry name" value="SMALL RIBOSOMAL SUBUNIT PROTEIN US14M"/>
    <property type="match status" value="1"/>
</dbReference>
<sequence length="131" mass="15623">MSVLTGFVKNLFWSPALTNGVMTQPVRHKWTDWRMLKDYKKRQMMIKLNPERQRINTIRKNDILPRELREMADKEIADLPRDSSITRIVARCAITSRPRPVYKSKYWHVSRIAFRHLADYNKLAGVQRGLW</sequence>
<dbReference type="AlphaFoldDB" id="A0A8J2NWN9"/>
<evidence type="ECO:0000256" key="1">
    <source>
        <dbReference type="ARBA" id="ARBA00009083"/>
    </source>
</evidence>
<dbReference type="GO" id="GO:0006412">
    <property type="term" value="P:translation"/>
    <property type="evidence" value="ECO:0007669"/>
    <property type="project" value="InterPro"/>
</dbReference>
<proteinExistence type="inferred from homology"/>
<evidence type="ECO:0000256" key="4">
    <source>
        <dbReference type="ARBA" id="ARBA00083755"/>
    </source>
</evidence>
<dbReference type="PANTHER" id="PTHR19836">
    <property type="entry name" value="30S RIBOSOMAL PROTEIN S14"/>
    <property type="match status" value="1"/>
</dbReference>
<comment type="caution">
    <text evidence="5">The sequence shown here is derived from an EMBL/GenBank/DDBJ whole genome shotgun (WGS) entry which is preliminary data.</text>
</comment>
<accession>A0A8J2NWN9</accession>
<evidence type="ECO:0000256" key="3">
    <source>
        <dbReference type="ARBA" id="ARBA00023274"/>
    </source>
</evidence>
<gene>
    <name evidence="5" type="ORF">AFUS01_LOCUS10530</name>
</gene>
<dbReference type="GO" id="GO:0005763">
    <property type="term" value="C:mitochondrial small ribosomal subunit"/>
    <property type="evidence" value="ECO:0007669"/>
    <property type="project" value="TreeGrafter"/>
</dbReference>
<evidence type="ECO:0000256" key="2">
    <source>
        <dbReference type="ARBA" id="ARBA00022980"/>
    </source>
</evidence>
<dbReference type="Proteomes" id="UP000708208">
    <property type="component" value="Unassembled WGS sequence"/>
</dbReference>
<keyword evidence="2" id="KW-0689">Ribosomal protein</keyword>
<dbReference type="EMBL" id="CAJVCH010078383">
    <property type="protein sequence ID" value="CAG7721307.1"/>
    <property type="molecule type" value="Genomic_DNA"/>
</dbReference>
<comment type="similarity">
    <text evidence="1">Belongs to the universal ribosomal protein uS14 family.</text>
</comment>
<evidence type="ECO:0000313" key="6">
    <source>
        <dbReference type="Proteomes" id="UP000708208"/>
    </source>
</evidence>
<keyword evidence="3" id="KW-0687">Ribonucleoprotein</keyword>
<organism evidence="5 6">
    <name type="scientific">Allacma fusca</name>
    <dbReference type="NCBI Taxonomy" id="39272"/>
    <lineage>
        <taxon>Eukaryota</taxon>
        <taxon>Metazoa</taxon>
        <taxon>Ecdysozoa</taxon>
        <taxon>Arthropoda</taxon>
        <taxon>Hexapoda</taxon>
        <taxon>Collembola</taxon>
        <taxon>Symphypleona</taxon>
        <taxon>Sminthuridae</taxon>
        <taxon>Allacma</taxon>
    </lineage>
</organism>